<evidence type="ECO:0000313" key="9">
    <source>
        <dbReference type="Proteomes" id="UP001293593"/>
    </source>
</evidence>
<dbReference type="GO" id="GO:0003680">
    <property type="term" value="F:minor groove of adenine-thymine-rich DNA binding"/>
    <property type="evidence" value="ECO:0007669"/>
    <property type="project" value="UniProtKB-UniRule"/>
</dbReference>
<accession>A0AAE1NC10</accession>
<sequence>MEDGTIKDTNSPSETRGSPVAKGGDNVPNVVGAVGVEPAPNSTPTVGGGTNEAVGSEIMVKKPRGRPRKYGVNGNPFSPSSAPSQLGSVKRSRGRPRGSGILQHLASIGGVVADTAGGGFTPHVVTVNTGEDVVNTILSFSQKGPRAVCVLSAIGVVSTVIIRQSGGVRSFEGLFEILSLTGSYTVGTRCRSGTFTVSLAKPDGRVFGGGVEGPLIAAAPIQLIVGSFKPNICKEIQRSHSTVSPTLRDMPGHPEMEEGEQDESVPTTNGLFDNVNSGTSNEIAHNEVPASQNMPSASSNGALMDSRRT</sequence>
<comment type="caution">
    <text evidence="8">The sequence shown here is derived from an EMBL/GenBank/DDBJ whole genome shotgun (WGS) entry which is preliminary data.</text>
</comment>
<comment type="subcellular location">
    <subcellularLocation>
        <location evidence="5">Nucleus</location>
    </subcellularLocation>
</comment>
<feature type="compositionally biased region" description="Polar residues" evidence="6">
    <location>
        <begin position="7"/>
        <end position="16"/>
    </location>
</feature>
<evidence type="ECO:0000256" key="4">
    <source>
        <dbReference type="ARBA" id="ARBA00023242"/>
    </source>
</evidence>
<dbReference type="Pfam" id="PF03479">
    <property type="entry name" value="PCC"/>
    <property type="match status" value="1"/>
</dbReference>
<dbReference type="Gene3D" id="3.30.1330.80">
    <property type="entry name" value="Hypothetical protein, similar to alpha- acetolactate decarboxylase, domain 2"/>
    <property type="match status" value="1"/>
</dbReference>
<protein>
    <recommendedName>
        <fullName evidence="5">AT-hook motif nuclear-localized protein</fullName>
    </recommendedName>
</protein>
<organism evidence="8 9">
    <name type="scientific">Acacia crassicarpa</name>
    <name type="common">northern wattle</name>
    <dbReference type="NCBI Taxonomy" id="499986"/>
    <lineage>
        <taxon>Eukaryota</taxon>
        <taxon>Viridiplantae</taxon>
        <taxon>Streptophyta</taxon>
        <taxon>Embryophyta</taxon>
        <taxon>Tracheophyta</taxon>
        <taxon>Spermatophyta</taxon>
        <taxon>Magnoliopsida</taxon>
        <taxon>eudicotyledons</taxon>
        <taxon>Gunneridae</taxon>
        <taxon>Pentapetalae</taxon>
        <taxon>rosids</taxon>
        <taxon>fabids</taxon>
        <taxon>Fabales</taxon>
        <taxon>Fabaceae</taxon>
        <taxon>Caesalpinioideae</taxon>
        <taxon>mimosoid clade</taxon>
        <taxon>Acacieae</taxon>
        <taxon>Acacia</taxon>
    </lineage>
</organism>
<dbReference type="Proteomes" id="UP001293593">
    <property type="component" value="Unassembled WGS sequence"/>
</dbReference>
<feature type="compositionally biased region" description="Polar residues" evidence="6">
    <location>
        <begin position="264"/>
        <end position="301"/>
    </location>
</feature>
<dbReference type="PROSITE" id="PS51742">
    <property type="entry name" value="PPC"/>
    <property type="match status" value="1"/>
</dbReference>
<evidence type="ECO:0000313" key="8">
    <source>
        <dbReference type="EMBL" id="KAK4286379.1"/>
    </source>
</evidence>
<dbReference type="SUPFAM" id="SSF117856">
    <property type="entry name" value="AF0104/ALDC/Ptd012-like"/>
    <property type="match status" value="1"/>
</dbReference>
<keyword evidence="1 5" id="KW-0805">Transcription regulation</keyword>
<evidence type="ECO:0000256" key="5">
    <source>
        <dbReference type="RuleBase" id="RU367031"/>
    </source>
</evidence>
<reference evidence="8" key="1">
    <citation type="submission" date="2023-10" db="EMBL/GenBank/DDBJ databases">
        <title>Chromosome-level genome of the transformable northern wattle, Acacia crassicarpa.</title>
        <authorList>
            <person name="Massaro I."/>
            <person name="Sinha N.R."/>
            <person name="Poethig S."/>
            <person name="Leichty A.R."/>
        </authorList>
    </citation>
    <scope>NUCLEOTIDE SEQUENCE</scope>
    <source>
        <strain evidence="8">Acra3RX</strain>
        <tissue evidence="8">Leaf</tissue>
    </source>
</reference>
<evidence type="ECO:0000256" key="2">
    <source>
        <dbReference type="ARBA" id="ARBA00023125"/>
    </source>
</evidence>
<name>A0AAE1NC10_9FABA</name>
<keyword evidence="4 5" id="KW-0539">Nucleus</keyword>
<evidence type="ECO:0000256" key="3">
    <source>
        <dbReference type="ARBA" id="ARBA00023163"/>
    </source>
</evidence>
<feature type="domain" description="PPC" evidence="7">
    <location>
        <begin position="117"/>
        <end position="250"/>
    </location>
</feature>
<feature type="region of interest" description="Disordered" evidence="6">
    <location>
        <begin position="1"/>
        <end position="97"/>
    </location>
</feature>
<comment type="function">
    <text evidence="5">Transcription factor that specifically binds AT-rich DNA sequences related to the nuclear matrix attachment regions (MARs).</text>
</comment>
<keyword evidence="3 5" id="KW-0804">Transcription</keyword>
<dbReference type="AlphaFoldDB" id="A0AAE1NC10"/>
<dbReference type="EMBL" id="JAWXYG010000001">
    <property type="protein sequence ID" value="KAK4286379.1"/>
    <property type="molecule type" value="Genomic_DNA"/>
</dbReference>
<gene>
    <name evidence="8" type="ORF">QN277_002940</name>
</gene>
<dbReference type="InterPro" id="IPR005175">
    <property type="entry name" value="PPC_dom"/>
</dbReference>
<dbReference type="PANTHER" id="PTHR31500">
    <property type="entry name" value="AT-HOOK MOTIF NUCLEAR-LOCALIZED PROTEIN 9"/>
    <property type="match status" value="1"/>
</dbReference>
<comment type="domain">
    <text evidence="5">The PPC domain mediates interactions between AHL proteins.</text>
</comment>
<evidence type="ECO:0000259" key="7">
    <source>
        <dbReference type="PROSITE" id="PS51742"/>
    </source>
</evidence>
<proteinExistence type="predicted"/>
<feature type="compositionally biased region" description="Polar residues" evidence="6">
    <location>
        <begin position="75"/>
        <end position="87"/>
    </location>
</feature>
<dbReference type="InterPro" id="IPR039605">
    <property type="entry name" value="AHL"/>
</dbReference>
<evidence type="ECO:0000256" key="6">
    <source>
        <dbReference type="SAM" id="MobiDB-lite"/>
    </source>
</evidence>
<dbReference type="PANTHER" id="PTHR31500:SF45">
    <property type="entry name" value="AT-HOOK MOTIF NUCLEAR-LOCALIZED PROTEIN"/>
    <property type="match status" value="1"/>
</dbReference>
<evidence type="ECO:0000256" key="1">
    <source>
        <dbReference type="ARBA" id="ARBA00023015"/>
    </source>
</evidence>
<keyword evidence="9" id="KW-1185">Reference proteome</keyword>
<feature type="region of interest" description="Disordered" evidence="6">
    <location>
        <begin position="240"/>
        <end position="309"/>
    </location>
</feature>
<dbReference type="CDD" id="cd11378">
    <property type="entry name" value="DUF296"/>
    <property type="match status" value="1"/>
</dbReference>
<keyword evidence="2 5" id="KW-0238">DNA-binding</keyword>
<dbReference type="GO" id="GO:0005634">
    <property type="term" value="C:nucleus"/>
    <property type="evidence" value="ECO:0007669"/>
    <property type="project" value="UniProtKB-SubCell"/>
</dbReference>